<dbReference type="PANTHER" id="PTHR31042">
    <property type="entry name" value="CORE-2/I-BRANCHING BETA-1,6-N-ACETYLGLUCOSAMINYLTRANSFERASE FAMILY PROTEIN-RELATED"/>
    <property type="match status" value="1"/>
</dbReference>
<dbReference type="Pfam" id="PF02485">
    <property type="entry name" value="Branch"/>
    <property type="match status" value="1"/>
</dbReference>
<name>A0A834YBY4_TETSI</name>
<evidence type="ECO:0000256" key="6">
    <source>
        <dbReference type="SAM" id="Phobius"/>
    </source>
</evidence>
<evidence type="ECO:0000313" key="8">
    <source>
        <dbReference type="Proteomes" id="UP000655225"/>
    </source>
</evidence>
<comment type="subcellular location">
    <subcellularLocation>
        <location evidence="1">Membrane</location>
        <topology evidence="1">Single-pass type II membrane protein</topology>
    </subcellularLocation>
</comment>
<evidence type="ECO:0000256" key="4">
    <source>
        <dbReference type="ARBA" id="ARBA00023136"/>
    </source>
</evidence>
<sequence length="377" mass="43913">MNRDQMKRRSIQQKIYCRWKTKIFSLLLLSFGFGSLLLMHTQYSRINMFMLFPPPFVQMPKIALLFIARNRLPLDIVWDAFLQGQEYKFSIFVHSRPGFLFNKATTKSAYFYDRQLNDSIQVDWGGASMIQAERILLKNALIDPWNERFVFLSDSCIPLYNFSYIYDYIMSTSTSFVDRSETSGSNSTWSYNAGSSFADTKEGRYNPKMDPVIPVHNWRKGSQWAVLTRKHAEVVVKDDTIYPVFQQHCKPADGSKEHNCIPDEHYVQTLLAQEGLEGEITRRTLTHTSWDISSSKDRERRGWHPVTYKFSDATPMLLQSIKDIDNVYYETEYRREWCSSKGKLSPCFLFARKFTRPAALRFLNTSVLAFNGGLIKA</sequence>
<keyword evidence="4 6" id="KW-0472">Membrane</keyword>
<evidence type="ECO:0000256" key="5">
    <source>
        <dbReference type="ARBA" id="ARBA00023180"/>
    </source>
</evidence>
<keyword evidence="6" id="KW-0812">Transmembrane</keyword>
<dbReference type="InterPro" id="IPR003406">
    <property type="entry name" value="Glyco_trans_14"/>
</dbReference>
<organism evidence="7 8">
    <name type="scientific">Tetracentron sinense</name>
    <name type="common">Spur-leaf</name>
    <dbReference type="NCBI Taxonomy" id="13715"/>
    <lineage>
        <taxon>Eukaryota</taxon>
        <taxon>Viridiplantae</taxon>
        <taxon>Streptophyta</taxon>
        <taxon>Embryophyta</taxon>
        <taxon>Tracheophyta</taxon>
        <taxon>Spermatophyta</taxon>
        <taxon>Magnoliopsida</taxon>
        <taxon>Trochodendrales</taxon>
        <taxon>Trochodendraceae</taxon>
        <taxon>Tetracentron</taxon>
    </lineage>
</organism>
<comment type="caution">
    <text evidence="7">The sequence shown here is derived from an EMBL/GenBank/DDBJ whole genome shotgun (WGS) entry which is preliminary data.</text>
</comment>
<dbReference type="Proteomes" id="UP000655225">
    <property type="component" value="Unassembled WGS sequence"/>
</dbReference>
<keyword evidence="3" id="KW-0808">Transferase</keyword>
<evidence type="ECO:0008006" key="9">
    <source>
        <dbReference type="Google" id="ProtNLM"/>
    </source>
</evidence>
<evidence type="ECO:0000256" key="3">
    <source>
        <dbReference type="ARBA" id="ARBA00022679"/>
    </source>
</evidence>
<dbReference type="PANTHER" id="PTHR31042:SF2">
    <property type="entry name" value="GLYCOSYLTRANSFERASE BC10"/>
    <property type="match status" value="1"/>
</dbReference>
<evidence type="ECO:0000256" key="1">
    <source>
        <dbReference type="ARBA" id="ARBA00004606"/>
    </source>
</evidence>
<dbReference type="GO" id="GO:0016020">
    <property type="term" value="C:membrane"/>
    <property type="evidence" value="ECO:0007669"/>
    <property type="project" value="UniProtKB-SubCell"/>
</dbReference>
<dbReference type="OMA" id="KYCKKKP"/>
<keyword evidence="2" id="KW-0328">Glycosyltransferase</keyword>
<dbReference type="AlphaFoldDB" id="A0A834YBY4"/>
<keyword evidence="5" id="KW-0325">Glycoprotein</keyword>
<proteinExistence type="predicted"/>
<dbReference type="OrthoDB" id="191334at2759"/>
<reference evidence="7 8" key="1">
    <citation type="submission" date="2020-04" db="EMBL/GenBank/DDBJ databases">
        <title>Plant Genome Project.</title>
        <authorList>
            <person name="Zhang R.-G."/>
        </authorList>
    </citation>
    <scope>NUCLEOTIDE SEQUENCE [LARGE SCALE GENOMIC DNA]</scope>
    <source>
        <strain evidence="7">YNK0</strain>
        <tissue evidence="7">Leaf</tissue>
    </source>
</reference>
<gene>
    <name evidence="7" type="ORF">HHK36_029593</name>
</gene>
<keyword evidence="6" id="KW-1133">Transmembrane helix</keyword>
<accession>A0A834YBY4</accession>
<dbReference type="GO" id="GO:0016757">
    <property type="term" value="F:glycosyltransferase activity"/>
    <property type="evidence" value="ECO:0007669"/>
    <property type="project" value="UniProtKB-KW"/>
</dbReference>
<evidence type="ECO:0000256" key="2">
    <source>
        <dbReference type="ARBA" id="ARBA00022676"/>
    </source>
</evidence>
<keyword evidence="8" id="KW-1185">Reference proteome</keyword>
<evidence type="ECO:0000313" key="7">
    <source>
        <dbReference type="EMBL" id="KAF8378254.1"/>
    </source>
</evidence>
<dbReference type="InterPro" id="IPR044174">
    <property type="entry name" value="BC10-like"/>
</dbReference>
<feature type="transmembrane region" description="Helical" evidence="6">
    <location>
        <begin position="21"/>
        <end position="40"/>
    </location>
</feature>
<protein>
    <recommendedName>
        <fullName evidence="9">Core-2/I-branching beta-1,6-N-acetylglucosaminyltransferase family protein</fullName>
    </recommendedName>
</protein>
<dbReference type="EMBL" id="JABCRI010000023">
    <property type="protein sequence ID" value="KAF8378254.1"/>
    <property type="molecule type" value="Genomic_DNA"/>
</dbReference>